<dbReference type="GO" id="GO:0005886">
    <property type="term" value="C:plasma membrane"/>
    <property type="evidence" value="ECO:0007669"/>
    <property type="project" value="UniProtKB-SubCell"/>
</dbReference>
<dbReference type="PIRSF" id="PIRSF018953">
    <property type="entry name" value="UCP018953"/>
    <property type="match status" value="1"/>
</dbReference>
<comment type="subcellular location">
    <subcellularLocation>
        <location evidence="1">Cell membrane</location>
        <topology evidence="1">Multi-pass membrane protein</topology>
    </subcellularLocation>
</comment>
<keyword evidence="5" id="KW-0472">Membrane</keyword>
<dbReference type="Pfam" id="PF08495">
    <property type="entry name" value="FIST"/>
    <property type="match status" value="1"/>
</dbReference>
<protein>
    <submittedName>
        <fullName evidence="8">FIST N-terminal domain-containing protein</fullName>
    </submittedName>
</protein>
<evidence type="ECO:0000256" key="2">
    <source>
        <dbReference type="ARBA" id="ARBA00022475"/>
    </source>
</evidence>
<dbReference type="EMBL" id="CP155447">
    <property type="protein sequence ID" value="XBH03962.1"/>
    <property type="molecule type" value="Genomic_DNA"/>
</dbReference>
<evidence type="ECO:0000259" key="7">
    <source>
        <dbReference type="SMART" id="SM01204"/>
    </source>
</evidence>
<dbReference type="SMART" id="SM00897">
    <property type="entry name" value="FIST"/>
    <property type="match status" value="1"/>
</dbReference>
<dbReference type="InterPro" id="IPR013702">
    <property type="entry name" value="FIST_domain_N"/>
</dbReference>
<evidence type="ECO:0000256" key="1">
    <source>
        <dbReference type="ARBA" id="ARBA00004651"/>
    </source>
</evidence>
<proteinExistence type="predicted"/>
<gene>
    <name evidence="8" type="ORF">V5E97_37540</name>
</gene>
<feature type="domain" description="FIST" evidence="6">
    <location>
        <begin position="32"/>
        <end position="217"/>
    </location>
</feature>
<keyword evidence="4" id="KW-1133">Transmembrane helix</keyword>
<dbReference type="PANTHER" id="PTHR14939:SF5">
    <property type="entry name" value="F-BOX ONLY PROTEIN 22"/>
    <property type="match status" value="1"/>
</dbReference>
<keyword evidence="3" id="KW-0812">Transmembrane</keyword>
<organism evidence="8">
    <name type="scientific">Singulisphaera sp. Ch08</name>
    <dbReference type="NCBI Taxonomy" id="3120278"/>
    <lineage>
        <taxon>Bacteria</taxon>
        <taxon>Pseudomonadati</taxon>
        <taxon>Planctomycetota</taxon>
        <taxon>Planctomycetia</taxon>
        <taxon>Isosphaerales</taxon>
        <taxon>Isosphaeraceae</taxon>
        <taxon>Singulisphaera</taxon>
    </lineage>
</organism>
<dbReference type="SMART" id="SM01204">
    <property type="entry name" value="FIST_C"/>
    <property type="match status" value="1"/>
</dbReference>
<evidence type="ECO:0000256" key="5">
    <source>
        <dbReference type="ARBA" id="ARBA00023136"/>
    </source>
</evidence>
<accession>A0AAU7CGA4</accession>
<dbReference type="PANTHER" id="PTHR14939">
    <property type="entry name" value="F-BOX ONLY PROTEIN 22"/>
    <property type="match status" value="1"/>
</dbReference>
<dbReference type="Pfam" id="PF10442">
    <property type="entry name" value="FIST_C"/>
    <property type="match status" value="1"/>
</dbReference>
<feature type="domain" description="FIST C-domain" evidence="7">
    <location>
        <begin position="218"/>
        <end position="362"/>
    </location>
</feature>
<evidence type="ECO:0000313" key="8">
    <source>
        <dbReference type="EMBL" id="XBH03962.1"/>
    </source>
</evidence>
<keyword evidence="2" id="KW-1003">Cell membrane</keyword>
<sequence>MKCVSALSTTTNTEAAIQEVVERAAGLMEGAQADLALVFASPQHAAGLEKITEMIQSRGLGRHVLGCTGESIVAEGQEVEGSAALGLWSAHLPNVDLKPLRLTFEDGEFSGMPTAGGSSLLLLGDPFSFPADQFLLRMNGELPGLRVSGGMASGGNVPGKNRLILDGEIFEDGAVAISLEGAIVLRTIVSQGCRPIGRPYVVTKAEQNLIRELGRRPALEVLGELFATLPPADQHRVQHGLHVGRVINEYQESFQRGDFLVHNVLGADEVGGIAITDRVKVGQTVQFHVRDEETADEDLRALLEKERILHPESNVRGALLFTCNGRGTRLFSQPHHDIALLQNVFPAIPTAGFFAMGELGPVGGQNFVHGYTASVVLFEEPSSPSA</sequence>
<dbReference type="RefSeq" id="WP_406696705.1">
    <property type="nucleotide sequence ID" value="NZ_CP155447.1"/>
</dbReference>
<dbReference type="AlphaFoldDB" id="A0AAU7CGA4"/>
<dbReference type="InterPro" id="IPR019494">
    <property type="entry name" value="FIST_C"/>
</dbReference>
<evidence type="ECO:0000256" key="3">
    <source>
        <dbReference type="ARBA" id="ARBA00022692"/>
    </source>
</evidence>
<evidence type="ECO:0000256" key="4">
    <source>
        <dbReference type="ARBA" id="ARBA00022989"/>
    </source>
</evidence>
<reference evidence="8" key="1">
    <citation type="submission" date="2024-05" db="EMBL/GenBank/DDBJ databases">
        <title>Planctomycetes of the genus Singulisphaera possess chitinolytic capabilities.</title>
        <authorList>
            <person name="Ivanova A."/>
        </authorList>
    </citation>
    <scope>NUCLEOTIDE SEQUENCE</scope>
    <source>
        <strain evidence="8">Ch08T</strain>
    </source>
</reference>
<evidence type="ECO:0000259" key="6">
    <source>
        <dbReference type="SMART" id="SM00897"/>
    </source>
</evidence>
<name>A0AAU7CGA4_9BACT</name>
<dbReference type="InterPro" id="IPR016741">
    <property type="entry name" value="UCP018953"/>
</dbReference>